<evidence type="ECO:0000259" key="1">
    <source>
        <dbReference type="Pfam" id="PF04273"/>
    </source>
</evidence>
<dbReference type="EMBL" id="NTFH01000004">
    <property type="protein sequence ID" value="PHQ16103.1"/>
    <property type="molecule type" value="Genomic_DNA"/>
</dbReference>
<accession>A0A2G1UNR4</accession>
<dbReference type="RefSeq" id="WP_099613269.1">
    <property type="nucleotide sequence ID" value="NZ_KZ319368.1"/>
</dbReference>
<dbReference type="SUPFAM" id="SSF52799">
    <property type="entry name" value="(Phosphotyrosine protein) phosphatases II"/>
    <property type="match status" value="1"/>
</dbReference>
<name>A0A2G1UNR4_9GAMM</name>
<evidence type="ECO:0000313" key="3">
    <source>
        <dbReference type="Proteomes" id="UP000231409"/>
    </source>
</evidence>
<dbReference type="CDD" id="cd14503">
    <property type="entry name" value="PTP-bact"/>
    <property type="match status" value="1"/>
</dbReference>
<evidence type="ECO:0000313" key="2">
    <source>
        <dbReference type="EMBL" id="PHQ16103.1"/>
    </source>
</evidence>
<sequence>MELRKIDDEITVAPQITVADVSRIAELGFKTLVANRPDHEEPGQPAMEDIERAAREHGLDWVYLPVASGNILDSDVDAFDPMIRDAKKPVLAFCRSGTRCCVLWALSSARRKPADELISKARHAGYDISGLVPRMVQQAGKPQ</sequence>
<comment type="caution">
    <text evidence="2">The sequence shown here is derived from an EMBL/GenBank/DDBJ whole genome shotgun (WGS) entry which is preliminary data.</text>
</comment>
<dbReference type="AlphaFoldDB" id="A0A2G1UNR4"/>
<gene>
    <name evidence="2" type="ORF">CLH61_03160</name>
</gene>
<dbReference type="Pfam" id="PF04273">
    <property type="entry name" value="BLH_phosphatase"/>
    <property type="match status" value="1"/>
</dbReference>
<dbReference type="Gene3D" id="3.90.190.10">
    <property type="entry name" value="Protein tyrosine phosphatase superfamily"/>
    <property type="match status" value="1"/>
</dbReference>
<protein>
    <submittedName>
        <fullName evidence="2">TIGR01244 family phosphatase</fullName>
    </submittedName>
</protein>
<dbReference type="Proteomes" id="UP000231409">
    <property type="component" value="Unassembled WGS sequence"/>
</dbReference>
<dbReference type="InterPro" id="IPR029021">
    <property type="entry name" value="Prot-tyrosine_phosphatase-like"/>
</dbReference>
<dbReference type="NCBIfam" id="TIGR01244">
    <property type="entry name" value="TIGR01244 family sulfur transferase"/>
    <property type="match status" value="1"/>
</dbReference>
<reference evidence="2 3" key="1">
    <citation type="submission" date="2017-09" db="EMBL/GenBank/DDBJ databases">
        <title>The draft genome sequences of Marinobacter sp. PWS21.</title>
        <authorList>
            <person name="Cao J."/>
        </authorList>
    </citation>
    <scope>NUCLEOTIDE SEQUENCE [LARGE SCALE GENOMIC DNA]</scope>
    <source>
        <strain evidence="2 3">PWS21</strain>
    </source>
</reference>
<keyword evidence="3" id="KW-1185">Reference proteome</keyword>
<proteinExistence type="predicted"/>
<dbReference type="InterPro" id="IPR005939">
    <property type="entry name" value="BLH_phosphatase-like"/>
</dbReference>
<dbReference type="GO" id="GO:0016787">
    <property type="term" value="F:hydrolase activity"/>
    <property type="evidence" value="ECO:0007669"/>
    <property type="project" value="InterPro"/>
</dbReference>
<organism evidence="2 3">
    <name type="scientific">Marinobacter profundi</name>
    <dbReference type="NCBI Taxonomy" id="2666256"/>
    <lineage>
        <taxon>Bacteria</taxon>
        <taxon>Pseudomonadati</taxon>
        <taxon>Pseudomonadota</taxon>
        <taxon>Gammaproteobacteria</taxon>
        <taxon>Pseudomonadales</taxon>
        <taxon>Marinobacteraceae</taxon>
        <taxon>Marinobacter</taxon>
    </lineage>
</organism>
<feature type="domain" description="Beta-lactamase hydrolase-like protein phosphatase-like" evidence="1">
    <location>
        <begin position="3"/>
        <end position="109"/>
    </location>
</feature>